<evidence type="ECO:0000313" key="4">
    <source>
        <dbReference type="Proteomes" id="UP001497516"/>
    </source>
</evidence>
<feature type="chain" id="PRO_5043326494" description="Gnk2-homologous domain-containing protein" evidence="1">
    <location>
        <begin position="28"/>
        <end position="137"/>
    </location>
</feature>
<reference evidence="3 4" key="1">
    <citation type="submission" date="2024-04" db="EMBL/GenBank/DDBJ databases">
        <authorList>
            <person name="Fracassetti M."/>
        </authorList>
    </citation>
    <scope>NUCLEOTIDE SEQUENCE [LARGE SCALE GENOMIC DNA]</scope>
</reference>
<keyword evidence="4" id="KW-1185">Reference proteome</keyword>
<sequence>MNTTTTTLMKAAFILAMAAALLASVSGQGDDNGFCSCGRADDLKNFRVSVRAVLEEVVKRTPGSSTGGDVVFTTTSNPGANLDVGAVVATGTCFEGGPTECSVCLGKIRASLKVCESSGCGGGLLTGDCRLQFRQIK</sequence>
<organism evidence="3 4">
    <name type="scientific">Linum trigynum</name>
    <dbReference type="NCBI Taxonomy" id="586398"/>
    <lineage>
        <taxon>Eukaryota</taxon>
        <taxon>Viridiplantae</taxon>
        <taxon>Streptophyta</taxon>
        <taxon>Embryophyta</taxon>
        <taxon>Tracheophyta</taxon>
        <taxon>Spermatophyta</taxon>
        <taxon>Magnoliopsida</taxon>
        <taxon>eudicotyledons</taxon>
        <taxon>Gunneridae</taxon>
        <taxon>Pentapetalae</taxon>
        <taxon>rosids</taxon>
        <taxon>fabids</taxon>
        <taxon>Malpighiales</taxon>
        <taxon>Linaceae</taxon>
        <taxon>Linum</taxon>
    </lineage>
</organism>
<evidence type="ECO:0000256" key="1">
    <source>
        <dbReference type="SAM" id="SignalP"/>
    </source>
</evidence>
<feature type="signal peptide" evidence="1">
    <location>
        <begin position="1"/>
        <end position="27"/>
    </location>
</feature>
<evidence type="ECO:0000313" key="3">
    <source>
        <dbReference type="EMBL" id="CAL1385835.1"/>
    </source>
</evidence>
<dbReference type="EMBL" id="OZ034817">
    <property type="protein sequence ID" value="CAL1385835.1"/>
    <property type="molecule type" value="Genomic_DNA"/>
</dbReference>
<dbReference type="AlphaFoldDB" id="A0AAV2EK04"/>
<gene>
    <name evidence="3" type="ORF">LTRI10_LOCUS26943</name>
</gene>
<proteinExistence type="predicted"/>
<protein>
    <recommendedName>
        <fullName evidence="2">Gnk2-homologous domain-containing protein</fullName>
    </recommendedName>
</protein>
<name>A0AAV2EK04_9ROSI</name>
<dbReference type="Proteomes" id="UP001497516">
    <property type="component" value="Chromosome 4"/>
</dbReference>
<accession>A0AAV2EK04</accession>
<dbReference type="PROSITE" id="PS51473">
    <property type="entry name" value="GNK2"/>
    <property type="match status" value="1"/>
</dbReference>
<dbReference type="InterPro" id="IPR002902">
    <property type="entry name" value="GNK2"/>
</dbReference>
<evidence type="ECO:0000259" key="2">
    <source>
        <dbReference type="PROSITE" id="PS51473"/>
    </source>
</evidence>
<keyword evidence="1" id="KW-0732">Signal</keyword>
<feature type="domain" description="Gnk2-homologous" evidence="2">
    <location>
        <begin position="28"/>
        <end position="137"/>
    </location>
</feature>